<dbReference type="Pfam" id="PF01042">
    <property type="entry name" value="Ribonuc_L-PSP"/>
    <property type="match status" value="1"/>
</dbReference>
<comment type="caution">
    <text evidence="2">The sequence shown here is derived from an EMBL/GenBank/DDBJ whole genome shotgun (WGS) entry which is preliminary data.</text>
</comment>
<dbReference type="InterPro" id="IPR006175">
    <property type="entry name" value="YjgF/YER057c/UK114"/>
</dbReference>
<organism evidence="2 3">
    <name type="scientific">Parvibium lacunae</name>
    <dbReference type="NCBI Taxonomy" id="1888893"/>
    <lineage>
        <taxon>Bacteria</taxon>
        <taxon>Pseudomonadati</taxon>
        <taxon>Pseudomonadota</taxon>
        <taxon>Betaproteobacteria</taxon>
        <taxon>Burkholderiales</taxon>
        <taxon>Alcaligenaceae</taxon>
        <taxon>Parvibium</taxon>
    </lineage>
</organism>
<dbReference type="PANTHER" id="PTHR11803">
    <property type="entry name" value="2-IMINOBUTANOATE/2-IMINOPROPANOATE DEAMINASE RIDA"/>
    <property type="match status" value="1"/>
</dbReference>
<sequence length="135" mass="14166">MFEIQTHNPAHTPTPIGPYHHIAQAGPFIWLSGTPGVDPATGQLAGTDAGSQTTQIMANLHTMLASCGASLAHLVHVTVFLKKNEDFAAMNVAYEQALKKQAGGHLPARTVIVVADLPKPGALLTMNAQAIRPTA</sequence>
<dbReference type="OrthoDB" id="9803101at2"/>
<evidence type="ECO:0000313" key="2">
    <source>
        <dbReference type="EMBL" id="RCS58089.1"/>
    </source>
</evidence>
<gene>
    <name evidence="2" type="ORF">DU000_04415</name>
</gene>
<dbReference type="GO" id="GO:0005829">
    <property type="term" value="C:cytosol"/>
    <property type="evidence" value="ECO:0007669"/>
    <property type="project" value="TreeGrafter"/>
</dbReference>
<evidence type="ECO:0000256" key="1">
    <source>
        <dbReference type="ARBA" id="ARBA00010552"/>
    </source>
</evidence>
<keyword evidence="3" id="KW-1185">Reference proteome</keyword>
<reference evidence="2 3" key="1">
    <citation type="journal article" date="2018" name="Int. J. Syst. Evol. Microbiol.">
        <title>Parvibium lacunae gen. nov., sp. nov., a new member of the family Alcaligenaceae isolated from a freshwater pond.</title>
        <authorList>
            <person name="Chen W.M."/>
            <person name="Xie P.B."/>
            <person name="Hsu M.Y."/>
            <person name="Sheu S.Y."/>
        </authorList>
    </citation>
    <scope>NUCLEOTIDE SEQUENCE [LARGE SCALE GENOMIC DNA]</scope>
    <source>
        <strain evidence="2 3">KMB9</strain>
    </source>
</reference>
<comment type="similarity">
    <text evidence="1">Belongs to the RutC family.</text>
</comment>
<proteinExistence type="inferred from homology"/>
<name>A0A368L3D4_9BURK</name>
<dbReference type="AlphaFoldDB" id="A0A368L3D4"/>
<protein>
    <submittedName>
        <fullName evidence="2">RidA family protein</fullName>
    </submittedName>
</protein>
<dbReference type="InterPro" id="IPR035959">
    <property type="entry name" value="RutC-like_sf"/>
</dbReference>
<evidence type="ECO:0000313" key="3">
    <source>
        <dbReference type="Proteomes" id="UP000252357"/>
    </source>
</evidence>
<dbReference type="EMBL" id="QPGB01000002">
    <property type="protein sequence ID" value="RCS58089.1"/>
    <property type="molecule type" value="Genomic_DNA"/>
</dbReference>
<dbReference type="SUPFAM" id="SSF55298">
    <property type="entry name" value="YjgF-like"/>
    <property type="match status" value="1"/>
</dbReference>
<dbReference type="CDD" id="cd00448">
    <property type="entry name" value="YjgF_YER057c_UK114_family"/>
    <property type="match status" value="1"/>
</dbReference>
<dbReference type="PANTHER" id="PTHR11803:SF58">
    <property type="entry name" value="PROTEIN HMF1-RELATED"/>
    <property type="match status" value="1"/>
</dbReference>
<dbReference type="GO" id="GO:0019239">
    <property type="term" value="F:deaminase activity"/>
    <property type="evidence" value="ECO:0007669"/>
    <property type="project" value="TreeGrafter"/>
</dbReference>
<dbReference type="Proteomes" id="UP000252357">
    <property type="component" value="Unassembled WGS sequence"/>
</dbReference>
<dbReference type="RefSeq" id="WP_114402175.1">
    <property type="nucleotide sequence ID" value="NZ_QPGB01000002.1"/>
</dbReference>
<dbReference type="Gene3D" id="3.30.1330.40">
    <property type="entry name" value="RutC-like"/>
    <property type="match status" value="1"/>
</dbReference>
<accession>A0A368L3D4</accession>